<dbReference type="Proteomes" id="UP000054988">
    <property type="component" value="Unassembled WGS sequence"/>
</dbReference>
<dbReference type="PROSITE" id="PS50405">
    <property type="entry name" value="GST_CTER"/>
    <property type="match status" value="1"/>
</dbReference>
<dbReference type="GO" id="GO:0006749">
    <property type="term" value="P:glutathione metabolic process"/>
    <property type="evidence" value="ECO:0007669"/>
    <property type="project" value="TreeGrafter"/>
</dbReference>
<evidence type="ECO:0000256" key="2">
    <source>
        <dbReference type="ARBA" id="ARBA00012452"/>
    </source>
</evidence>
<dbReference type="InterPro" id="IPR036282">
    <property type="entry name" value="Glutathione-S-Trfase_C_sf"/>
</dbReference>
<dbReference type="InterPro" id="IPR036249">
    <property type="entry name" value="Thioredoxin-like_sf"/>
</dbReference>
<evidence type="ECO:0000259" key="5">
    <source>
        <dbReference type="PROSITE" id="PS50404"/>
    </source>
</evidence>
<dbReference type="PANTHER" id="PTHR43900">
    <property type="entry name" value="GLUTATHIONE S-TRANSFERASE RHO"/>
    <property type="match status" value="1"/>
</dbReference>
<evidence type="ECO:0000259" key="6">
    <source>
        <dbReference type="PROSITE" id="PS50405"/>
    </source>
</evidence>
<feature type="domain" description="GST N-terminal" evidence="5">
    <location>
        <begin position="1"/>
        <end position="82"/>
    </location>
</feature>
<dbReference type="EMBL" id="LATX01001156">
    <property type="protein sequence ID" value="KTB43486.1"/>
    <property type="molecule type" value="Genomic_DNA"/>
</dbReference>
<name>A0A0W0G4J1_MONRR</name>
<dbReference type="Gene3D" id="3.40.30.10">
    <property type="entry name" value="Glutaredoxin"/>
    <property type="match status" value="1"/>
</dbReference>
<protein>
    <recommendedName>
        <fullName evidence="2">glutathione transferase</fullName>
        <ecNumber evidence="2">2.5.1.18</ecNumber>
    </recommendedName>
</protein>
<dbReference type="Pfam" id="PF02798">
    <property type="entry name" value="GST_N"/>
    <property type="match status" value="1"/>
</dbReference>
<evidence type="ECO:0000256" key="4">
    <source>
        <dbReference type="ARBA" id="ARBA00047960"/>
    </source>
</evidence>
<dbReference type="GO" id="GO:0043295">
    <property type="term" value="F:glutathione binding"/>
    <property type="evidence" value="ECO:0007669"/>
    <property type="project" value="TreeGrafter"/>
</dbReference>
<organism evidence="7 8">
    <name type="scientific">Moniliophthora roreri</name>
    <name type="common">Frosty pod rot fungus</name>
    <name type="synonym">Monilia roreri</name>
    <dbReference type="NCBI Taxonomy" id="221103"/>
    <lineage>
        <taxon>Eukaryota</taxon>
        <taxon>Fungi</taxon>
        <taxon>Dikarya</taxon>
        <taxon>Basidiomycota</taxon>
        <taxon>Agaricomycotina</taxon>
        <taxon>Agaricomycetes</taxon>
        <taxon>Agaricomycetidae</taxon>
        <taxon>Agaricales</taxon>
        <taxon>Marasmiineae</taxon>
        <taxon>Marasmiaceae</taxon>
        <taxon>Moniliophthora</taxon>
    </lineage>
</organism>
<dbReference type="AlphaFoldDB" id="A0A0W0G4J1"/>
<gene>
    <name evidence="7" type="ORF">WG66_3944</name>
</gene>
<dbReference type="EC" id="2.5.1.18" evidence="2"/>
<evidence type="ECO:0000256" key="3">
    <source>
        <dbReference type="ARBA" id="ARBA00022679"/>
    </source>
</evidence>
<dbReference type="FunFam" id="3.40.30.10:FF:000016">
    <property type="entry name" value="Glutathione S-transferase F2"/>
    <property type="match status" value="1"/>
</dbReference>
<dbReference type="GO" id="GO:0004364">
    <property type="term" value="F:glutathione transferase activity"/>
    <property type="evidence" value="ECO:0007669"/>
    <property type="project" value="UniProtKB-EC"/>
</dbReference>
<dbReference type="CDD" id="cd03053">
    <property type="entry name" value="GST_N_Phi"/>
    <property type="match status" value="1"/>
</dbReference>
<evidence type="ECO:0000313" key="7">
    <source>
        <dbReference type="EMBL" id="KTB43486.1"/>
    </source>
</evidence>
<reference evidence="7 8" key="1">
    <citation type="submission" date="2015-12" db="EMBL/GenBank/DDBJ databases">
        <title>Draft genome sequence of Moniliophthora roreri, the causal agent of frosty pod rot of cacao.</title>
        <authorList>
            <person name="Aime M.C."/>
            <person name="Diaz-Valderrama J.R."/>
            <person name="Kijpornyongpan T."/>
            <person name="Phillips-Mora W."/>
        </authorList>
    </citation>
    <scope>NUCLEOTIDE SEQUENCE [LARGE SCALE GENOMIC DNA]</scope>
    <source>
        <strain evidence="7 8">MCA 2952</strain>
    </source>
</reference>
<dbReference type="SUPFAM" id="SSF47616">
    <property type="entry name" value="GST C-terminal domain-like"/>
    <property type="match status" value="1"/>
</dbReference>
<dbReference type="FunFam" id="1.20.1050.10:FF:000004">
    <property type="entry name" value="Glutathione S-transferase F2"/>
    <property type="match status" value="1"/>
</dbReference>
<feature type="domain" description="GST C-terminal" evidence="6">
    <location>
        <begin position="91"/>
        <end position="218"/>
    </location>
</feature>
<keyword evidence="3 7" id="KW-0808">Transferase</keyword>
<dbReference type="GO" id="GO:0005737">
    <property type="term" value="C:cytoplasm"/>
    <property type="evidence" value="ECO:0007669"/>
    <property type="project" value="TreeGrafter"/>
</dbReference>
<dbReference type="InterPro" id="IPR004045">
    <property type="entry name" value="Glutathione_S-Trfase_N"/>
</dbReference>
<comment type="similarity">
    <text evidence="1">Belongs to the GST superfamily. Phi family.</text>
</comment>
<dbReference type="PANTHER" id="PTHR43900:SF3">
    <property type="entry name" value="GLUTATHIONE S-TRANSFERASE RHO"/>
    <property type="match status" value="1"/>
</dbReference>
<dbReference type="SUPFAM" id="SSF52833">
    <property type="entry name" value="Thioredoxin-like"/>
    <property type="match status" value="1"/>
</dbReference>
<dbReference type="SFLD" id="SFLDS00019">
    <property type="entry name" value="Glutathione_Transferase_(cytos"/>
    <property type="match status" value="1"/>
</dbReference>
<dbReference type="GO" id="GO:0009636">
    <property type="term" value="P:response to toxic substance"/>
    <property type="evidence" value="ECO:0007669"/>
    <property type="project" value="UniProtKB-ARBA"/>
</dbReference>
<proteinExistence type="inferred from homology"/>
<sequence length="224" mass="25101">MVLKLYGRATATCTLRVAVVLYEKQIPYEFHAIDLFKGEQKTPEYLEKQPFGQIPYIDDDGFILYESRAIGRYLSAKYADKGPKLIPDVGDLKAYALYEQAASVESFNFDPFASKAIYENVLKKLYGGIPDVQLFNSLIEALGAKLEAYEVILGKQKYLAGDEITLADLFHLPFGMMLSVAGSDIMLKQGPNVTRWWNDLTSRPAWKAVAQGIPEKPAFSLDQV</sequence>
<dbReference type="eggNOG" id="KOG0867">
    <property type="taxonomic scope" value="Eukaryota"/>
</dbReference>
<dbReference type="SFLD" id="SFLDG00358">
    <property type="entry name" value="Main_(cytGST)"/>
    <property type="match status" value="1"/>
</dbReference>
<comment type="catalytic activity">
    <reaction evidence="4">
        <text>RX + glutathione = an S-substituted glutathione + a halide anion + H(+)</text>
        <dbReference type="Rhea" id="RHEA:16437"/>
        <dbReference type="ChEBI" id="CHEBI:15378"/>
        <dbReference type="ChEBI" id="CHEBI:16042"/>
        <dbReference type="ChEBI" id="CHEBI:17792"/>
        <dbReference type="ChEBI" id="CHEBI:57925"/>
        <dbReference type="ChEBI" id="CHEBI:90779"/>
        <dbReference type="EC" id="2.5.1.18"/>
    </reaction>
</comment>
<evidence type="ECO:0000256" key="1">
    <source>
        <dbReference type="ARBA" id="ARBA00010128"/>
    </source>
</evidence>
<comment type="caution">
    <text evidence="7">The sequence shown here is derived from an EMBL/GenBank/DDBJ whole genome shotgun (WGS) entry which is preliminary data.</text>
</comment>
<dbReference type="Gene3D" id="1.20.1050.10">
    <property type="match status" value="1"/>
</dbReference>
<dbReference type="InterPro" id="IPR004046">
    <property type="entry name" value="GST_C"/>
</dbReference>
<evidence type="ECO:0000313" key="8">
    <source>
        <dbReference type="Proteomes" id="UP000054988"/>
    </source>
</evidence>
<dbReference type="InterPro" id="IPR040079">
    <property type="entry name" value="Glutathione_S-Trfase"/>
</dbReference>
<dbReference type="PROSITE" id="PS50404">
    <property type="entry name" value="GST_NTER"/>
    <property type="match status" value="1"/>
</dbReference>
<dbReference type="InterPro" id="IPR010987">
    <property type="entry name" value="Glutathione-S-Trfase_C-like"/>
</dbReference>
<accession>A0A0W0G4J1</accession>
<dbReference type="Pfam" id="PF00043">
    <property type="entry name" value="GST_C"/>
    <property type="match status" value="1"/>
</dbReference>